<feature type="compositionally biased region" description="Low complexity" evidence="1">
    <location>
        <begin position="75"/>
        <end position="89"/>
    </location>
</feature>
<accession>A0A1I0FR14</accession>
<evidence type="ECO:0000256" key="1">
    <source>
        <dbReference type="SAM" id="MobiDB-lite"/>
    </source>
</evidence>
<dbReference type="Proteomes" id="UP000198507">
    <property type="component" value="Unassembled WGS sequence"/>
</dbReference>
<organism evidence="2 3">
    <name type="scientific">Geodermatophilus poikilotrophus</name>
    <dbReference type="NCBI Taxonomy" id="1333667"/>
    <lineage>
        <taxon>Bacteria</taxon>
        <taxon>Bacillati</taxon>
        <taxon>Actinomycetota</taxon>
        <taxon>Actinomycetes</taxon>
        <taxon>Geodermatophilales</taxon>
        <taxon>Geodermatophilaceae</taxon>
        <taxon>Geodermatophilus</taxon>
    </lineage>
</organism>
<dbReference type="AlphaFoldDB" id="A0A1I0FR14"/>
<proteinExistence type="predicted"/>
<reference evidence="3" key="1">
    <citation type="submission" date="2016-10" db="EMBL/GenBank/DDBJ databases">
        <authorList>
            <person name="Varghese N."/>
            <person name="Submissions S."/>
        </authorList>
    </citation>
    <scope>NUCLEOTIDE SEQUENCE [LARGE SCALE GENOMIC DNA]</scope>
    <source>
        <strain evidence="3">DSM 44209</strain>
    </source>
</reference>
<sequence length="110" mass="11703">MLDARGEVVVQAVQLAGVVRDTVRSMSAGSRPTRAHHWSRTAFLAAQCSSGLKVFHMSAYWATNRRVTFSPAPPRSTGSSPTGGVTSRGSRARIRCSDASSCRSRSPGVP</sequence>
<protein>
    <submittedName>
        <fullName evidence="2">Uncharacterized protein</fullName>
    </submittedName>
</protein>
<keyword evidence="3" id="KW-1185">Reference proteome</keyword>
<feature type="region of interest" description="Disordered" evidence="1">
    <location>
        <begin position="68"/>
        <end position="110"/>
    </location>
</feature>
<dbReference type="EMBL" id="FOIE01000006">
    <property type="protein sequence ID" value="SET60614.1"/>
    <property type="molecule type" value="Genomic_DNA"/>
</dbReference>
<evidence type="ECO:0000313" key="2">
    <source>
        <dbReference type="EMBL" id="SET60614.1"/>
    </source>
</evidence>
<gene>
    <name evidence="2" type="ORF">SAMN04488546_2955</name>
</gene>
<evidence type="ECO:0000313" key="3">
    <source>
        <dbReference type="Proteomes" id="UP000198507"/>
    </source>
</evidence>
<feature type="compositionally biased region" description="Low complexity" evidence="1">
    <location>
        <begin position="97"/>
        <end position="110"/>
    </location>
</feature>
<name>A0A1I0FR14_9ACTN</name>